<dbReference type="Proteomes" id="UP000252038">
    <property type="component" value="Chromosome"/>
</dbReference>
<dbReference type="PIRSF" id="PIRSF012337">
    <property type="entry name" value="gp45"/>
    <property type="match status" value="1"/>
</dbReference>
<dbReference type="RefSeq" id="WP_114072353.1">
    <property type="nucleotide sequence ID" value="NZ_CP029554.1"/>
</dbReference>
<dbReference type="InterPro" id="IPR014462">
    <property type="entry name" value="Phage_Mu_Gp45"/>
</dbReference>
<dbReference type="InterPro" id="IPR053861">
    <property type="entry name" value="Phage_Mu_Gp45_N"/>
</dbReference>
<dbReference type="NCBIfam" id="TIGR01644">
    <property type="entry name" value="phage_P2_V"/>
    <property type="match status" value="1"/>
</dbReference>
<dbReference type="AlphaFoldDB" id="A0A344UCX8"/>
<organism evidence="3 4">
    <name type="scientific">Chromobacterium phragmitis</name>
    <dbReference type="NCBI Taxonomy" id="2202141"/>
    <lineage>
        <taxon>Bacteria</taxon>
        <taxon>Pseudomonadati</taxon>
        <taxon>Pseudomonadota</taxon>
        <taxon>Betaproteobacteria</taxon>
        <taxon>Neisseriales</taxon>
        <taxon>Chromobacteriaceae</taxon>
        <taxon>Chromobacterium</taxon>
    </lineage>
</organism>
<dbReference type="KEGG" id="chrb:DK843_01635"/>
<reference evidence="3 4" key="1">
    <citation type="submission" date="2018-05" db="EMBL/GenBank/DDBJ databases">
        <title>Genome sequencing, assembly and analysis of the novel insecticidal bacterium, Chromobacterium phragmitis.</title>
        <authorList>
            <person name="Sparks M.E."/>
            <person name="Blackburn M.B."/>
            <person name="Gundersen-Rindal D.E."/>
        </authorList>
    </citation>
    <scope>NUCLEOTIDE SEQUENCE [LARGE SCALE GENOMIC DNA]</scope>
    <source>
        <strain evidence="3">IIBBL 274-1</strain>
    </source>
</reference>
<evidence type="ECO:0000313" key="4">
    <source>
        <dbReference type="Proteomes" id="UP000252038"/>
    </source>
</evidence>
<dbReference type="EMBL" id="CP029554">
    <property type="protein sequence ID" value="AXE33126.1"/>
    <property type="molecule type" value="Genomic_DNA"/>
</dbReference>
<dbReference type="Pfam" id="PF06890">
    <property type="entry name" value="Phage_Mu_Gp45"/>
    <property type="match status" value="1"/>
</dbReference>
<protein>
    <submittedName>
        <fullName evidence="3">Phage baseplate assembly protein V</fullName>
    </submittedName>
</protein>
<name>A0A344UCX8_9NEIS</name>
<evidence type="ECO:0000259" key="2">
    <source>
        <dbReference type="Pfam" id="PF06890"/>
    </source>
</evidence>
<gene>
    <name evidence="3" type="ORF">DK843_01635</name>
</gene>
<evidence type="ECO:0000313" key="3">
    <source>
        <dbReference type="EMBL" id="AXE33126.1"/>
    </source>
</evidence>
<feature type="region of interest" description="Disordered" evidence="1">
    <location>
        <begin position="189"/>
        <end position="208"/>
    </location>
</feature>
<sequence>MINDIDKRISRALSGVRQAFRSVLTRVNSAGSVQLVQADALAGEQLQDNELFQHYGYTSNPPPGTMAVVLPMGGRTSHGIIIATEHGNYRLQALKPGEVALYTDEGAKIVLKRGRVIETDCDVFRVNCKQWEVNASASAAFNTPTLTASAVLTAQGQINGNGGLAIQGGSGAAVTGKLVATEDVVASGKSLVHHRHPGDSGGVTDEPL</sequence>
<dbReference type="InterPro" id="IPR013046">
    <property type="entry name" value="GpV/Gp45"/>
</dbReference>
<feature type="domain" description="Bacteriophage Mu Gp45 N-terminal" evidence="2">
    <location>
        <begin position="21"/>
        <end position="87"/>
    </location>
</feature>
<proteinExistence type="predicted"/>
<evidence type="ECO:0000256" key="1">
    <source>
        <dbReference type="SAM" id="MobiDB-lite"/>
    </source>
</evidence>
<accession>A0A344UCX8</accession>